<dbReference type="SMART" id="SM00710">
    <property type="entry name" value="PbH1"/>
    <property type="match status" value="7"/>
</dbReference>
<evidence type="ECO:0000256" key="2">
    <source>
        <dbReference type="SAM" id="MobiDB-lite"/>
    </source>
</evidence>
<evidence type="ECO:0000259" key="4">
    <source>
        <dbReference type="SMART" id="SM00644"/>
    </source>
</evidence>
<feature type="domain" description="N-acetylmuramoyl-L-alanine amidase" evidence="4">
    <location>
        <begin position="268"/>
        <end position="420"/>
    </location>
</feature>
<dbReference type="PANTHER" id="PTHR11022">
    <property type="entry name" value="PEPTIDOGLYCAN RECOGNITION PROTEIN"/>
    <property type="match status" value="1"/>
</dbReference>
<keyword evidence="7" id="KW-1185">Reference proteome</keyword>
<comment type="similarity">
    <text evidence="1">Belongs to the N-acetylmuramoyl-L-alanine amidase 2 family.</text>
</comment>
<sequence>MFSLSSCRRALLYTITTFVLAGFSGLTGTQPVKAGEQDADRGSAFNERITISLADQPMPSDQHEMQMLQEGFAIESGADHAEWVSEAIAVPAEGAEPFLALAGSWDADTPDPHLIDIHFRTSEDGDIWDDWIEAGYDPHTEEDSELYHSNLVFADKETRYIQYRIVLHRHEEEQNPLVREVKLHFISPGATSDPVEQELFRLRPENRRTASVPPSEDGGQGFMESSEAEDGQPASLSDMAAASQDDLVTYPLPEYVDRETWGEEHDLSNTANRTVTDVSHLIVHHSAGETNADDFAAVVRSYWDFHTHGRNWGDIGYNWLVDGNGVIYQGRAFDLDGSKDVRGAHFSGFNSYTMGICVIGNYNQQMPTGDALFSLKEMLAWKSSELEIDPLAEAYHYGPDEEIYHISGHRDSGVYTDCPGHQMYDYLPDLRLAVDDLLDEFFTPVDYFIPQGDHDAGFASLSEAVDWINDLDTLETNIRFFITDDLDETGEEIALMRAFRQYTQLQILPYDDASPVITLDHPLTISSSYVTIDGDGGNGNQNLGIRYKGEDSAAIHIASGSGNIRLTNLEFTRDDEAEGSAYAVATGSDTGEQGPNGVVFSGNTAGNADHPFTKGFFVSAGYPSDLDITVNDIFASKRAVSFGAQGFDVTISGNRLHTTSAGALESSGLHLDGGGFTVENNIIRTRVAPGAQSAEGIRIARVWDDMLFANNMVTLEADAPWIADGTQSGDNAGGDGLAGSTSATGIGLMTDYADGDGEVRIYHNSLLIDLPDSDGTSRSLAASGENGSAVALDVRNNLFVNQHETTGAGLDGAVGLMLDTDIEWHTEANNWYVPENALQGYFQGEEADNPEAFRSLSGDDKAVSTPVAFTLDADENLLLDDPSKGDTDLTGVSLADVVPLDFTGKERHPVFPYMGVHEPEPSLSPMLTGEYHIPQGDYENGFSSLGEALATLNANGAEGHFRFIIHEDQDETDAQLLLERDDLSSSTRMEMVPGGADITIYLADPFLIKNTSHVTIDGGEERDFDFRMEDEGAVQAIWIAGSNRNVSLKNLSFSHEFGTGANVAAVQVRRDDDATAVPQAITLEGLHIGSLEHPFKDGIRLWGTGDPVLRVRADVRGSHIYASHRGITTFYVENSAFRGNEIDITGTYADQSWYAGIYLAGTRSMNTRENQIRMHGVNTASPGYVSGININLNEGQLTFINNMISVADELESHGDSDDNRTYGIAVNREGQGERYNMFHNTVYVGDTGQTGRSAAFGWEISEEQDDPADFMLMNNLFSNRHDHDNAYAYYWYIGNFMNVQYNNLDVAGDAYIGSYKGETAESVSDWSDITGVDENSTDVYVHYRSPADLRLTGDSEGDQALAGSYMAAVTTDIFGNERNDRAPYKGAWESLDAVLTDAEDERLADAPAEFQLKQNYPNPFNPDTQIRFDLPEDADVRLVVYDVTGQRITTLVNEQMSAGSHTVRFDASGLASGVYIYRIVAGDFVQSRQMTFVK</sequence>
<dbReference type="InterPro" id="IPR026444">
    <property type="entry name" value="Secre_tail"/>
</dbReference>
<dbReference type="GO" id="GO:0009253">
    <property type="term" value="P:peptidoglycan catabolic process"/>
    <property type="evidence" value="ECO:0007669"/>
    <property type="project" value="InterPro"/>
</dbReference>
<dbReference type="GO" id="GO:0008745">
    <property type="term" value="F:N-acetylmuramoyl-L-alanine amidase activity"/>
    <property type="evidence" value="ECO:0007669"/>
    <property type="project" value="InterPro"/>
</dbReference>
<dbReference type="SUPFAM" id="SSF55846">
    <property type="entry name" value="N-acetylmuramoyl-L-alanine amidase-like"/>
    <property type="match status" value="1"/>
</dbReference>
<organism evidence="6 7">
    <name type="scientific">Natronogracilivirga saccharolytica</name>
    <dbReference type="NCBI Taxonomy" id="2812953"/>
    <lineage>
        <taxon>Bacteria</taxon>
        <taxon>Pseudomonadati</taxon>
        <taxon>Balneolota</taxon>
        <taxon>Balneolia</taxon>
        <taxon>Balneolales</taxon>
        <taxon>Cyclonatronaceae</taxon>
        <taxon>Natronogracilivirga</taxon>
    </lineage>
</organism>
<dbReference type="Pfam" id="PF01510">
    <property type="entry name" value="Amidase_2"/>
    <property type="match status" value="1"/>
</dbReference>
<dbReference type="InterPro" id="IPR006626">
    <property type="entry name" value="PbH1"/>
</dbReference>
<dbReference type="Gene3D" id="3.40.80.10">
    <property type="entry name" value="Peptidoglycan recognition protein-like"/>
    <property type="match status" value="1"/>
</dbReference>
<accession>A0A8J7RLT0</accession>
<feature type="domain" description="Peptidoglycan recognition protein family" evidence="5">
    <location>
        <begin position="253"/>
        <end position="413"/>
    </location>
</feature>
<dbReference type="SMART" id="SM00701">
    <property type="entry name" value="PGRP"/>
    <property type="match status" value="1"/>
</dbReference>
<reference evidence="6" key="1">
    <citation type="submission" date="2021-02" db="EMBL/GenBank/DDBJ databases">
        <title>Natronogracilivirga saccharolytica gen. nov. sp. nov. a new anaerobic, haloalkiliphilic carbohydrate-fermenting bacterium from soda lake and proposing of Cyclonatronumiaceae fam. nov. in the phylum Balneolaeota.</title>
        <authorList>
            <person name="Zhilina T.N."/>
            <person name="Sorokin D.Y."/>
            <person name="Zavarzina D.G."/>
            <person name="Toshchakov S.V."/>
            <person name="Kublanov I.V."/>
        </authorList>
    </citation>
    <scope>NUCLEOTIDE SEQUENCE</scope>
    <source>
        <strain evidence="6">Z-1702</strain>
    </source>
</reference>
<dbReference type="PANTHER" id="PTHR11022:SF41">
    <property type="entry name" value="PEPTIDOGLYCAN-RECOGNITION PROTEIN LC-RELATED"/>
    <property type="match status" value="1"/>
</dbReference>
<dbReference type="Pfam" id="PF18962">
    <property type="entry name" value="Por_Secre_tail"/>
    <property type="match status" value="1"/>
</dbReference>
<evidence type="ECO:0000259" key="5">
    <source>
        <dbReference type="SMART" id="SM00701"/>
    </source>
</evidence>
<dbReference type="Gene3D" id="2.60.40.4070">
    <property type="match status" value="1"/>
</dbReference>
<comment type="caution">
    <text evidence="6">The sequence shown here is derived from an EMBL/GenBank/DDBJ whole genome shotgun (WGS) entry which is preliminary data.</text>
</comment>
<feature type="signal peptide" evidence="3">
    <location>
        <begin position="1"/>
        <end position="21"/>
    </location>
</feature>
<dbReference type="InterPro" id="IPR006619">
    <property type="entry name" value="PGRP_domain_met/bac"/>
</dbReference>
<gene>
    <name evidence="6" type="ORF">NATSA_11185</name>
</gene>
<evidence type="ECO:0000256" key="1">
    <source>
        <dbReference type="ARBA" id="ARBA00007553"/>
    </source>
</evidence>
<dbReference type="InterPro" id="IPR015510">
    <property type="entry name" value="PGRP"/>
</dbReference>
<evidence type="ECO:0000313" key="6">
    <source>
        <dbReference type="EMBL" id="MBP3193230.1"/>
    </source>
</evidence>
<protein>
    <submittedName>
        <fullName evidence="6">N-acetylmuramoyl-L-alanine amidase</fullName>
    </submittedName>
</protein>
<evidence type="ECO:0000256" key="3">
    <source>
        <dbReference type="SAM" id="SignalP"/>
    </source>
</evidence>
<dbReference type="InterPro" id="IPR011050">
    <property type="entry name" value="Pectin_lyase_fold/virulence"/>
</dbReference>
<dbReference type="SMART" id="SM00644">
    <property type="entry name" value="Ami_2"/>
    <property type="match status" value="1"/>
</dbReference>
<keyword evidence="3" id="KW-0732">Signal</keyword>
<dbReference type="CDD" id="cd06583">
    <property type="entry name" value="PGRP"/>
    <property type="match status" value="1"/>
</dbReference>
<feature type="chain" id="PRO_5035305496" evidence="3">
    <location>
        <begin position="22"/>
        <end position="1494"/>
    </location>
</feature>
<dbReference type="GO" id="GO:0008270">
    <property type="term" value="F:zinc ion binding"/>
    <property type="evidence" value="ECO:0007669"/>
    <property type="project" value="InterPro"/>
</dbReference>
<dbReference type="SUPFAM" id="SSF51126">
    <property type="entry name" value="Pectin lyase-like"/>
    <property type="match status" value="2"/>
</dbReference>
<dbReference type="Proteomes" id="UP000673975">
    <property type="component" value="Unassembled WGS sequence"/>
</dbReference>
<feature type="region of interest" description="Disordered" evidence="2">
    <location>
        <begin position="202"/>
        <end position="238"/>
    </location>
</feature>
<proteinExistence type="inferred from homology"/>
<name>A0A8J7RLT0_9BACT</name>
<dbReference type="EMBL" id="JAFIDN010000009">
    <property type="protein sequence ID" value="MBP3193230.1"/>
    <property type="molecule type" value="Genomic_DNA"/>
</dbReference>
<dbReference type="InterPro" id="IPR036505">
    <property type="entry name" value="Amidase/PGRP_sf"/>
</dbReference>
<dbReference type="NCBIfam" id="TIGR04183">
    <property type="entry name" value="Por_Secre_tail"/>
    <property type="match status" value="1"/>
</dbReference>
<dbReference type="InterPro" id="IPR002502">
    <property type="entry name" value="Amidase_domain"/>
</dbReference>
<evidence type="ECO:0000313" key="7">
    <source>
        <dbReference type="Proteomes" id="UP000673975"/>
    </source>
</evidence>